<keyword evidence="4" id="KW-0677">Repeat</keyword>
<evidence type="ECO:0000256" key="8">
    <source>
        <dbReference type="SAM" id="MobiDB-lite"/>
    </source>
</evidence>
<dbReference type="GO" id="GO:0032040">
    <property type="term" value="C:small-subunit processome"/>
    <property type="evidence" value="ECO:0007669"/>
    <property type="project" value="TreeGrafter"/>
</dbReference>
<dbReference type="OrthoDB" id="10249065at2759"/>
<feature type="region of interest" description="Disordered" evidence="8">
    <location>
        <begin position="421"/>
        <end position="474"/>
    </location>
</feature>
<evidence type="ECO:0000256" key="7">
    <source>
        <dbReference type="PROSITE-ProRule" id="PRU00221"/>
    </source>
</evidence>
<comment type="subcellular location">
    <subcellularLocation>
        <location evidence="1">Nucleus</location>
        <location evidence="1">Nucleolus</location>
    </subcellularLocation>
</comment>
<dbReference type="InterPro" id="IPR007287">
    <property type="entry name" value="Sof1"/>
</dbReference>
<sequence>MWTLWHLQCSGDMRLAEEIVHLLRYGENLRSSTRTIGASTTRPGDPTPTSRNLDPLMHPFARARERTRALNAAKMERIFAKPFVASLEGHVDAVETMARKPNTVNIVASGSWDGGLIIHDVSQRSQLLHVESAHKGKVAGVCFAQDDRLLSCGVDRNIKLWDTQELDDDTAAGPSQRKPLSIFPGKTAFNSIDHHRYDPLFATASNLVQIWDETKSAAVSNLTFPTSTETVTSVRFNLSEASVLASIGSDRTLTLYDIRTGKAERRVVMKMRSNALSWSPTFPTTVLLASEDHNLYTFDIRSLNTPSHIYKAHVAAVMSCDWSPTGTEFVSGGWDRTVRIWKEGVGTAPEVYHTKRMQRVMSTLYTGDARFVLTGSDDGNVRIWKAHASEKLGVITARERAAIEYRESLKQRWKMDAQVGKESPHPEAGAQGRAAQAHHVGCAACQRGTEKKNTRAGENKPKAERKKIVIAEQT</sequence>
<dbReference type="Proteomes" id="UP000092993">
    <property type="component" value="Unassembled WGS sequence"/>
</dbReference>
<keyword evidence="3 7" id="KW-0853">WD repeat</keyword>
<evidence type="ECO:0000256" key="2">
    <source>
        <dbReference type="ARBA" id="ARBA00005649"/>
    </source>
</evidence>
<evidence type="ECO:0000256" key="5">
    <source>
        <dbReference type="ARBA" id="ARBA00023242"/>
    </source>
</evidence>
<name>A0A1C7MJ99_GRIFR</name>
<feature type="repeat" description="WD" evidence="7">
    <location>
        <begin position="353"/>
        <end position="394"/>
    </location>
</feature>
<dbReference type="SUPFAM" id="SSF50978">
    <property type="entry name" value="WD40 repeat-like"/>
    <property type="match status" value="1"/>
</dbReference>
<dbReference type="SMART" id="SM00320">
    <property type="entry name" value="WD40"/>
    <property type="match status" value="7"/>
</dbReference>
<dbReference type="InterPro" id="IPR051733">
    <property type="entry name" value="WD_repeat_DCAF13/WDSOF1"/>
</dbReference>
<protein>
    <submittedName>
        <fullName evidence="10">DDB1-and CUL4-associated factor 13</fullName>
    </submittedName>
</protein>
<evidence type="ECO:0000256" key="6">
    <source>
        <dbReference type="ARBA" id="ARBA00023274"/>
    </source>
</evidence>
<keyword evidence="6" id="KW-0687">Ribonucleoprotein</keyword>
<evidence type="ECO:0000256" key="4">
    <source>
        <dbReference type="ARBA" id="ARBA00022737"/>
    </source>
</evidence>
<reference evidence="10 11" key="1">
    <citation type="submission" date="2016-03" db="EMBL/GenBank/DDBJ databases">
        <title>Whole genome sequencing of Grifola frondosa 9006-11.</title>
        <authorList>
            <person name="Min B."/>
            <person name="Park H."/>
            <person name="Kim J.-G."/>
            <person name="Cho H."/>
            <person name="Oh Y.-L."/>
            <person name="Kong W.-S."/>
            <person name="Choi I.-G."/>
        </authorList>
    </citation>
    <scope>NUCLEOTIDE SEQUENCE [LARGE SCALE GENOMIC DNA]</scope>
    <source>
        <strain evidence="10 11">9006-11</strain>
    </source>
</reference>
<evidence type="ECO:0000313" key="11">
    <source>
        <dbReference type="Proteomes" id="UP000092993"/>
    </source>
</evidence>
<feature type="repeat" description="WD" evidence="7">
    <location>
        <begin position="310"/>
        <end position="342"/>
    </location>
</feature>
<feature type="compositionally biased region" description="Polar residues" evidence="8">
    <location>
        <begin position="34"/>
        <end position="52"/>
    </location>
</feature>
<gene>
    <name evidence="10" type="primary">DCAF13</name>
    <name evidence="10" type="ORF">A0H81_03161</name>
</gene>
<dbReference type="PANTHER" id="PTHR22851:SF0">
    <property type="entry name" value="DDB1- AND CUL4-ASSOCIATED FACTOR 13"/>
    <property type="match status" value="1"/>
</dbReference>
<dbReference type="InterPro" id="IPR001680">
    <property type="entry name" value="WD40_rpt"/>
</dbReference>
<dbReference type="InterPro" id="IPR020472">
    <property type="entry name" value="WD40_PAC1"/>
</dbReference>
<feature type="repeat" description="WD" evidence="7">
    <location>
        <begin position="131"/>
        <end position="162"/>
    </location>
</feature>
<keyword evidence="5" id="KW-0539">Nucleus</keyword>
<evidence type="ECO:0000256" key="3">
    <source>
        <dbReference type="ARBA" id="ARBA00022574"/>
    </source>
</evidence>
<dbReference type="PROSITE" id="PS50294">
    <property type="entry name" value="WD_REPEATS_REGION"/>
    <property type="match status" value="2"/>
</dbReference>
<feature type="region of interest" description="Disordered" evidence="8">
    <location>
        <begin position="34"/>
        <end position="53"/>
    </location>
</feature>
<evidence type="ECO:0000313" key="10">
    <source>
        <dbReference type="EMBL" id="OBZ76499.1"/>
    </source>
</evidence>
<feature type="compositionally biased region" description="Low complexity" evidence="8">
    <location>
        <begin position="428"/>
        <end position="439"/>
    </location>
</feature>
<dbReference type="InterPro" id="IPR015943">
    <property type="entry name" value="WD40/YVTN_repeat-like_dom_sf"/>
</dbReference>
<dbReference type="PROSITE" id="PS50082">
    <property type="entry name" value="WD_REPEATS_2"/>
    <property type="match status" value="3"/>
</dbReference>
<dbReference type="PRINTS" id="PR00320">
    <property type="entry name" value="GPROTEINBRPT"/>
</dbReference>
<comment type="similarity">
    <text evidence="2">Belongs to the WD repeat DCAF13/WDSOF1 family.</text>
</comment>
<accession>A0A1C7MJ99</accession>
<evidence type="ECO:0000256" key="1">
    <source>
        <dbReference type="ARBA" id="ARBA00004604"/>
    </source>
</evidence>
<dbReference type="Pfam" id="PF00400">
    <property type="entry name" value="WD40"/>
    <property type="match status" value="4"/>
</dbReference>
<organism evidence="10 11">
    <name type="scientific">Grifola frondosa</name>
    <name type="common">Maitake</name>
    <name type="synonym">Polyporus frondosus</name>
    <dbReference type="NCBI Taxonomy" id="5627"/>
    <lineage>
        <taxon>Eukaryota</taxon>
        <taxon>Fungi</taxon>
        <taxon>Dikarya</taxon>
        <taxon>Basidiomycota</taxon>
        <taxon>Agaricomycotina</taxon>
        <taxon>Agaricomycetes</taxon>
        <taxon>Polyporales</taxon>
        <taxon>Grifolaceae</taxon>
        <taxon>Grifola</taxon>
    </lineage>
</organism>
<dbReference type="InterPro" id="IPR036322">
    <property type="entry name" value="WD40_repeat_dom_sf"/>
</dbReference>
<dbReference type="GO" id="GO:0000462">
    <property type="term" value="P:maturation of SSU-rRNA from tricistronic rRNA transcript (SSU-rRNA, 5.8S rRNA, LSU-rRNA)"/>
    <property type="evidence" value="ECO:0007669"/>
    <property type="project" value="TreeGrafter"/>
</dbReference>
<dbReference type="Gene3D" id="2.130.10.10">
    <property type="entry name" value="YVTN repeat-like/Quinoprotein amine dehydrogenase"/>
    <property type="match status" value="2"/>
</dbReference>
<proteinExistence type="inferred from homology"/>
<feature type="compositionally biased region" description="Basic and acidic residues" evidence="8">
    <location>
        <begin position="448"/>
        <end position="474"/>
    </location>
</feature>
<dbReference type="STRING" id="5627.A0A1C7MJ99"/>
<feature type="domain" description="Sof1-like protein" evidence="9">
    <location>
        <begin position="386"/>
        <end position="468"/>
    </location>
</feature>
<dbReference type="EMBL" id="LUGG01000003">
    <property type="protein sequence ID" value="OBZ76499.1"/>
    <property type="molecule type" value="Genomic_DNA"/>
</dbReference>
<dbReference type="AlphaFoldDB" id="A0A1C7MJ99"/>
<dbReference type="OMA" id="EDHNAYI"/>
<comment type="caution">
    <text evidence="10">The sequence shown here is derived from an EMBL/GenBank/DDBJ whole genome shotgun (WGS) entry which is preliminary data.</text>
</comment>
<dbReference type="PANTHER" id="PTHR22851">
    <property type="entry name" value="U3 SMALL NUCLEOLAR RNA U3 SNORNA ASSOCIATED PROTEIN"/>
    <property type="match status" value="1"/>
</dbReference>
<keyword evidence="11" id="KW-1185">Reference proteome</keyword>
<evidence type="ECO:0000259" key="9">
    <source>
        <dbReference type="Pfam" id="PF04158"/>
    </source>
</evidence>
<dbReference type="Pfam" id="PF04158">
    <property type="entry name" value="Sof1"/>
    <property type="match status" value="1"/>
</dbReference>